<dbReference type="SMART" id="SM00382">
    <property type="entry name" value="AAA"/>
    <property type="match status" value="1"/>
</dbReference>
<comment type="caution">
    <text evidence="5">The sequence shown here is derived from an EMBL/GenBank/DDBJ whole genome shotgun (WGS) entry which is preliminary data.</text>
</comment>
<gene>
    <name evidence="5" type="ORF">ACFFFU_06640</name>
</gene>
<dbReference type="EMBL" id="JBHLTF010000027">
    <property type="protein sequence ID" value="MFC0717423.1"/>
    <property type="molecule type" value="Genomic_DNA"/>
</dbReference>
<dbReference type="RefSeq" id="WP_189498280.1">
    <property type="nucleotide sequence ID" value="NZ_BMZT01000009.1"/>
</dbReference>
<dbReference type="PANTHER" id="PTHR42939:SF1">
    <property type="entry name" value="ABC TRANSPORTER ATP-BINDING PROTEIN ALBC-RELATED"/>
    <property type="match status" value="1"/>
</dbReference>
<evidence type="ECO:0000256" key="2">
    <source>
        <dbReference type="ARBA" id="ARBA00022741"/>
    </source>
</evidence>
<keyword evidence="1" id="KW-0813">Transport</keyword>
<accession>A0ABV6SVF3</accession>
<dbReference type="InterPro" id="IPR027417">
    <property type="entry name" value="P-loop_NTPase"/>
</dbReference>
<organism evidence="5 6">
    <name type="scientific">Luteimonas padinae</name>
    <dbReference type="NCBI Taxonomy" id="1714359"/>
    <lineage>
        <taxon>Bacteria</taxon>
        <taxon>Pseudomonadati</taxon>
        <taxon>Pseudomonadota</taxon>
        <taxon>Gammaproteobacteria</taxon>
        <taxon>Lysobacterales</taxon>
        <taxon>Lysobacteraceae</taxon>
        <taxon>Luteimonas</taxon>
    </lineage>
</organism>
<evidence type="ECO:0000256" key="3">
    <source>
        <dbReference type="ARBA" id="ARBA00022840"/>
    </source>
</evidence>
<dbReference type="InterPro" id="IPR003439">
    <property type="entry name" value="ABC_transporter-like_ATP-bd"/>
</dbReference>
<name>A0ABV6SVF3_9GAMM</name>
<dbReference type="Gene3D" id="3.40.50.300">
    <property type="entry name" value="P-loop containing nucleotide triphosphate hydrolases"/>
    <property type="match status" value="1"/>
</dbReference>
<dbReference type="CDD" id="cd03230">
    <property type="entry name" value="ABC_DR_subfamily_A"/>
    <property type="match status" value="1"/>
</dbReference>
<dbReference type="GO" id="GO:0005524">
    <property type="term" value="F:ATP binding"/>
    <property type="evidence" value="ECO:0007669"/>
    <property type="project" value="UniProtKB-KW"/>
</dbReference>
<protein>
    <submittedName>
        <fullName evidence="5">ATP-binding cassette domain-containing protein</fullName>
    </submittedName>
</protein>
<dbReference type="SUPFAM" id="SSF52540">
    <property type="entry name" value="P-loop containing nucleoside triphosphate hydrolases"/>
    <property type="match status" value="1"/>
</dbReference>
<evidence type="ECO:0000313" key="6">
    <source>
        <dbReference type="Proteomes" id="UP001589898"/>
    </source>
</evidence>
<evidence type="ECO:0000313" key="5">
    <source>
        <dbReference type="EMBL" id="MFC0717423.1"/>
    </source>
</evidence>
<evidence type="ECO:0000256" key="1">
    <source>
        <dbReference type="ARBA" id="ARBA00022448"/>
    </source>
</evidence>
<reference evidence="5 6" key="1">
    <citation type="submission" date="2024-09" db="EMBL/GenBank/DDBJ databases">
        <authorList>
            <person name="Sun Q."/>
            <person name="Mori K."/>
        </authorList>
    </citation>
    <scope>NUCLEOTIDE SEQUENCE [LARGE SCALE GENOMIC DNA]</scope>
    <source>
        <strain evidence="5 6">KCTC 52403</strain>
    </source>
</reference>
<evidence type="ECO:0000259" key="4">
    <source>
        <dbReference type="PROSITE" id="PS50893"/>
    </source>
</evidence>
<dbReference type="PANTHER" id="PTHR42939">
    <property type="entry name" value="ABC TRANSPORTER ATP-BINDING PROTEIN ALBC-RELATED"/>
    <property type="match status" value="1"/>
</dbReference>
<keyword evidence="2" id="KW-0547">Nucleotide-binding</keyword>
<proteinExistence type="predicted"/>
<dbReference type="Pfam" id="PF00005">
    <property type="entry name" value="ABC_tran"/>
    <property type="match status" value="1"/>
</dbReference>
<sequence>MSADAALLSVHGLSFHYGATRVLDGVALDVDPGEWVCLYGPNGAGKSTLLHCIVGLAHPDPGARVLHAGRALEDDPVAVRRATHFAVGPDDVPGELSPAQYLELVASAHGVVGPGRVASGLIEGFALGPHMHKRLSRCSLGTRQKAAIVAAFVGQPSLVVLDEPFNGLDAESLMAAKRIFSDFARTGAILMASHGIEIVAEWCSRIDHLAGGRIRDRIDLVDWRARGRSVRALEEQLLPRRELGADAQTTLRGTV</sequence>
<keyword evidence="3 5" id="KW-0067">ATP-binding</keyword>
<keyword evidence="6" id="KW-1185">Reference proteome</keyword>
<feature type="domain" description="ABC transporter" evidence="4">
    <location>
        <begin position="8"/>
        <end position="236"/>
    </location>
</feature>
<dbReference type="InterPro" id="IPR051782">
    <property type="entry name" value="ABC_Transporter_VariousFunc"/>
</dbReference>
<dbReference type="Proteomes" id="UP001589898">
    <property type="component" value="Unassembled WGS sequence"/>
</dbReference>
<dbReference type="InterPro" id="IPR003593">
    <property type="entry name" value="AAA+_ATPase"/>
</dbReference>
<dbReference type="PROSITE" id="PS50893">
    <property type="entry name" value="ABC_TRANSPORTER_2"/>
    <property type="match status" value="1"/>
</dbReference>